<gene>
    <name evidence="7" type="ORF">SAMN02746019_00014310</name>
</gene>
<keyword evidence="6" id="KW-0812">Transmembrane</keyword>
<keyword evidence="2" id="KW-0349">Heme</keyword>
<evidence type="ECO:0000256" key="5">
    <source>
        <dbReference type="ARBA" id="ARBA00023004"/>
    </source>
</evidence>
<keyword evidence="1" id="KW-0813">Transport</keyword>
<name>A0A212R9D6_9CHLR</name>
<dbReference type="InterPro" id="IPR036280">
    <property type="entry name" value="Multihaem_cyt_sf"/>
</dbReference>
<keyword evidence="6" id="KW-1133">Transmembrane helix</keyword>
<dbReference type="SUPFAM" id="SSF48695">
    <property type="entry name" value="Multiheme cytochromes"/>
    <property type="match status" value="1"/>
</dbReference>
<sequence length="220" mass="23681">MKLGPPLKGSTASGSWGRRLGFILIALFLVALGAASVISRLEERDPFCAGCHLRPETTYVGRAAAARGSRPVDLAAAHARAGLSCVACHRGDSSLPDRVRTLALGAWNAARTPFTPPDVPQHPIRMPGLPENSCRLCHVREPARAGIPPGAMNPVMAEGFENHFHTDLFRPDLQTSVGCVDCHRAHMETVTPFFVVQEIVIPACERCHREAGRGPTRMGP</sequence>
<keyword evidence="8" id="KW-1185">Reference proteome</keyword>
<evidence type="ECO:0000256" key="2">
    <source>
        <dbReference type="ARBA" id="ARBA00022617"/>
    </source>
</evidence>
<protein>
    <submittedName>
        <fullName evidence="7">Uncharacterized protein</fullName>
    </submittedName>
</protein>
<dbReference type="InterPro" id="IPR038266">
    <property type="entry name" value="NapC/NirT_cytc_sf"/>
</dbReference>
<evidence type="ECO:0000313" key="8">
    <source>
        <dbReference type="Proteomes" id="UP000197025"/>
    </source>
</evidence>
<evidence type="ECO:0000256" key="6">
    <source>
        <dbReference type="SAM" id="Phobius"/>
    </source>
</evidence>
<keyword evidence="6" id="KW-0472">Membrane</keyword>
<dbReference type="GO" id="GO:0046872">
    <property type="term" value="F:metal ion binding"/>
    <property type="evidence" value="ECO:0007669"/>
    <property type="project" value="UniProtKB-KW"/>
</dbReference>
<dbReference type="InParanoid" id="A0A212R9D6"/>
<evidence type="ECO:0000256" key="1">
    <source>
        <dbReference type="ARBA" id="ARBA00022448"/>
    </source>
</evidence>
<dbReference type="Gene3D" id="1.10.3820.10">
    <property type="entry name" value="Di-heme elbow motif domain"/>
    <property type="match status" value="1"/>
</dbReference>
<dbReference type="Proteomes" id="UP000197025">
    <property type="component" value="Unassembled WGS sequence"/>
</dbReference>
<feature type="transmembrane region" description="Helical" evidence="6">
    <location>
        <begin position="20"/>
        <end position="38"/>
    </location>
</feature>
<organism evidence="7 8">
    <name type="scientific">Thermoflexus hugenholtzii JAD2</name>
    <dbReference type="NCBI Taxonomy" id="877466"/>
    <lineage>
        <taxon>Bacteria</taxon>
        <taxon>Bacillati</taxon>
        <taxon>Chloroflexota</taxon>
        <taxon>Thermoflexia</taxon>
        <taxon>Thermoflexales</taxon>
        <taxon>Thermoflexaceae</taxon>
        <taxon>Thermoflexus</taxon>
    </lineage>
</organism>
<evidence type="ECO:0000313" key="7">
    <source>
        <dbReference type="EMBL" id="SNB68743.1"/>
    </source>
</evidence>
<keyword evidence="4" id="KW-0249">Electron transport</keyword>
<proteinExistence type="predicted"/>
<dbReference type="AlphaFoldDB" id="A0A212R9D6"/>
<evidence type="ECO:0000256" key="4">
    <source>
        <dbReference type="ARBA" id="ARBA00022982"/>
    </source>
</evidence>
<keyword evidence="3" id="KW-0479">Metal-binding</keyword>
<accession>A0A212R9D6</accession>
<keyword evidence="5" id="KW-0408">Iron</keyword>
<evidence type="ECO:0000256" key="3">
    <source>
        <dbReference type="ARBA" id="ARBA00022723"/>
    </source>
</evidence>
<dbReference type="EMBL" id="FYEK01000037">
    <property type="protein sequence ID" value="SNB68743.1"/>
    <property type="molecule type" value="Genomic_DNA"/>
</dbReference>
<reference evidence="8" key="1">
    <citation type="submission" date="2017-06" db="EMBL/GenBank/DDBJ databases">
        <authorList>
            <person name="Varghese N."/>
            <person name="Submissions S."/>
        </authorList>
    </citation>
    <scope>NUCLEOTIDE SEQUENCE [LARGE SCALE GENOMIC DNA]</scope>
    <source>
        <strain evidence="8">JAD2</strain>
    </source>
</reference>